<dbReference type="GO" id="GO:0015768">
    <property type="term" value="P:maltose transport"/>
    <property type="evidence" value="ECO:0007669"/>
    <property type="project" value="TreeGrafter"/>
</dbReference>
<name>A0A846J8A6_CLOBO</name>
<evidence type="ECO:0000256" key="2">
    <source>
        <dbReference type="ARBA" id="ARBA00022448"/>
    </source>
</evidence>
<gene>
    <name evidence="4" type="ORF">FC871_18065</name>
</gene>
<comment type="caution">
    <text evidence="4">The sequence shown here is derived from an EMBL/GenBank/DDBJ whole genome shotgun (WGS) entry which is preliminary data.</text>
</comment>
<sequence length="368" mass="42318">MKDIIKVLAVNDPAVYAYTKESSVGITKSWEENNEFEIKLNIFKWEEFKENLDKALEDNFGQYDIVMAPSFWIPNIAENNKVIPFNDYIDENYNIEDIFQSVRDEIAYKGKVIAVPSFTDGHIIFYRKDKLNLKGVVTLEELKSVSKDIKGKLALKSSPYEILLDYLPYLWAEGGEIYKDNKLALDSKRASEALCKYTELKEYCIDNVENFGNEEVKSAIQSGEAYIGISWSGQAASIMDNNSFTDKIGFSTYEYPCNTTWTFLVNKHTNKAKVCFDYLKFITNKENDLLSGRISGSPVRSSSYKNEEEIKRNPWYKTNYEMLKRAKRVPALVEWMDISGNFYNSVHKAFTGAISPKEALVNCCIYKK</sequence>
<evidence type="ECO:0000313" key="5">
    <source>
        <dbReference type="Proteomes" id="UP000480039"/>
    </source>
</evidence>
<comment type="similarity">
    <text evidence="1">Belongs to the bacterial solute-binding protein 1 family.</text>
</comment>
<dbReference type="AlphaFoldDB" id="A0A846J8A6"/>
<evidence type="ECO:0000256" key="3">
    <source>
        <dbReference type="ARBA" id="ARBA00022729"/>
    </source>
</evidence>
<reference evidence="4 5" key="1">
    <citation type="submission" date="2019-04" db="EMBL/GenBank/DDBJ databases">
        <title>Genome sequencing of Clostridium botulinum Groups I-IV and Clostridium butyricum.</title>
        <authorList>
            <person name="Brunt J."/>
            <person name="Van Vliet A.H.M."/>
            <person name="Stringer S.C."/>
            <person name="Carter A.T."/>
            <person name="Peck M.W."/>
        </authorList>
    </citation>
    <scope>NUCLEOTIDE SEQUENCE [LARGE SCALE GENOMIC DNA]</scope>
    <source>
        <strain evidence="4 5">Colworth BL30</strain>
    </source>
</reference>
<dbReference type="InterPro" id="IPR006059">
    <property type="entry name" value="SBP"/>
</dbReference>
<dbReference type="GO" id="GO:0042956">
    <property type="term" value="P:maltodextrin transmembrane transport"/>
    <property type="evidence" value="ECO:0007669"/>
    <property type="project" value="TreeGrafter"/>
</dbReference>
<accession>A0A846J8A6</accession>
<dbReference type="PANTHER" id="PTHR30061">
    <property type="entry name" value="MALTOSE-BINDING PERIPLASMIC PROTEIN"/>
    <property type="match status" value="1"/>
</dbReference>
<dbReference type="GO" id="GO:0055052">
    <property type="term" value="C:ATP-binding cassette (ABC) transporter complex, substrate-binding subunit-containing"/>
    <property type="evidence" value="ECO:0007669"/>
    <property type="project" value="TreeGrafter"/>
</dbReference>
<dbReference type="Pfam" id="PF13416">
    <property type="entry name" value="SBP_bac_8"/>
    <property type="match status" value="1"/>
</dbReference>
<keyword evidence="3" id="KW-0732">Signal</keyword>
<dbReference type="Gene3D" id="3.40.190.10">
    <property type="entry name" value="Periplasmic binding protein-like II"/>
    <property type="match status" value="2"/>
</dbReference>
<dbReference type="EMBL" id="SWQE01000012">
    <property type="protein sequence ID" value="NFJ10336.1"/>
    <property type="molecule type" value="Genomic_DNA"/>
</dbReference>
<evidence type="ECO:0000313" key="4">
    <source>
        <dbReference type="EMBL" id="NFJ10336.1"/>
    </source>
</evidence>
<dbReference type="Proteomes" id="UP000480039">
    <property type="component" value="Unassembled WGS sequence"/>
</dbReference>
<dbReference type="SUPFAM" id="SSF53850">
    <property type="entry name" value="Periplasmic binding protein-like II"/>
    <property type="match status" value="1"/>
</dbReference>
<evidence type="ECO:0000256" key="1">
    <source>
        <dbReference type="ARBA" id="ARBA00008520"/>
    </source>
</evidence>
<dbReference type="GO" id="GO:1901982">
    <property type="term" value="F:maltose binding"/>
    <property type="evidence" value="ECO:0007669"/>
    <property type="project" value="TreeGrafter"/>
</dbReference>
<proteinExistence type="inferred from homology"/>
<protein>
    <submittedName>
        <fullName evidence="4">Extracellular solute-binding protein</fullName>
    </submittedName>
</protein>
<keyword evidence="2" id="KW-0813">Transport</keyword>
<organism evidence="4 5">
    <name type="scientific">Clostridium botulinum</name>
    <dbReference type="NCBI Taxonomy" id="1491"/>
    <lineage>
        <taxon>Bacteria</taxon>
        <taxon>Bacillati</taxon>
        <taxon>Bacillota</taxon>
        <taxon>Clostridia</taxon>
        <taxon>Eubacteriales</taxon>
        <taxon>Clostridiaceae</taxon>
        <taxon>Clostridium</taxon>
    </lineage>
</organism>
<dbReference type="PANTHER" id="PTHR30061:SF50">
    <property type="entry name" value="MALTOSE_MALTODEXTRIN-BINDING PERIPLASMIC PROTEIN"/>
    <property type="match status" value="1"/>
</dbReference>